<feature type="region of interest" description="Disordered" evidence="1">
    <location>
        <begin position="1"/>
        <end position="181"/>
    </location>
</feature>
<feature type="compositionally biased region" description="Acidic residues" evidence="1">
    <location>
        <begin position="51"/>
        <end position="73"/>
    </location>
</feature>
<sequence>MGKGLPRKLFLNRSDVSPGHPPALGHGPSRIKRHVMAERGATGEGKRREEEEGGEEEEEEEAEAEEEEEEEEYCGTKETRRKRRRWRREREERGNGGRREEGGAAAVAAWKEREGKRRGGGAKPSAQNRAHKPRAKPCASCGSEGGQREGVTFSGGPAGASPGPSCGGALEPQLGYQKRRN</sequence>
<comment type="caution">
    <text evidence="2">The sequence shown here is derived from an EMBL/GenBank/DDBJ whole genome shotgun (WGS) entry which is preliminary data.</text>
</comment>
<dbReference type="Proteomes" id="UP000600918">
    <property type="component" value="Unassembled WGS sequence"/>
</dbReference>
<protein>
    <submittedName>
        <fullName evidence="2">Uncharacterized protein</fullName>
    </submittedName>
</protein>
<proteinExistence type="predicted"/>
<accession>A0A834K5M7</accession>
<gene>
    <name evidence="2" type="ORF">H0235_015604</name>
</gene>
<feature type="compositionally biased region" description="Basic and acidic residues" evidence="1">
    <location>
        <begin position="88"/>
        <end position="102"/>
    </location>
</feature>
<name>A0A834K5M7_VESPE</name>
<dbReference type="EMBL" id="JACSDY010000018">
    <property type="protein sequence ID" value="KAF7399867.1"/>
    <property type="molecule type" value="Genomic_DNA"/>
</dbReference>
<organism evidence="2 3">
    <name type="scientific">Vespula pensylvanica</name>
    <name type="common">Western yellow jacket</name>
    <name type="synonym">Wasp</name>
    <dbReference type="NCBI Taxonomy" id="30213"/>
    <lineage>
        <taxon>Eukaryota</taxon>
        <taxon>Metazoa</taxon>
        <taxon>Ecdysozoa</taxon>
        <taxon>Arthropoda</taxon>
        <taxon>Hexapoda</taxon>
        <taxon>Insecta</taxon>
        <taxon>Pterygota</taxon>
        <taxon>Neoptera</taxon>
        <taxon>Endopterygota</taxon>
        <taxon>Hymenoptera</taxon>
        <taxon>Apocrita</taxon>
        <taxon>Aculeata</taxon>
        <taxon>Vespoidea</taxon>
        <taxon>Vespidae</taxon>
        <taxon>Vespinae</taxon>
        <taxon>Vespula</taxon>
    </lineage>
</organism>
<evidence type="ECO:0000313" key="3">
    <source>
        <dbReference type="Proteomes" id="UP000600918"/>
    </source>
</evidence>
<reference evidence="2" key="1">
    <citation type="journal article" date="2020" name="G3 (Bethesda)">
        <title>High-Quality Assemblies for Three Invasive Social Wasps from the &lt;i&gt;Vespula&lt;/i&gt; Genus.</title>
        <authorList>
            <person name="Harrop T.W.R."/>
            <person name="Guhlin J."/>
            <person name="McLaughlin G.M."/>
            <person name="Permina E."/>
            <person name="Stockwell P."/>
            <person name="Gilligan J."/>
            <person name="Le Lec M.F."/>
            <person name="Gruber M.A.M."/>
            <person name="Quinn O."/>
            <person name="Lovegrove M."/>
            <person name="Duncan E.J."/>
            <person name="Remnant E.J."/>
            <person name="Van Eeckhoven J."/>
            <person name="Graham B."/>
            <person name="Knapp R.A."/>
            <person name="Langford K.W."/>
            <person name="Kronenberg Z."/>
            <person name="Press M.O."/>
            <person name="Eacker S.M."/>
            <person name="Wilson-Rankin E.E."/>
            <person name="Purcell J."/>
            <person name="Lester P.J."/>
            <person name="Dearden P.K."/>
        </authorList>
    </citation>
    <scope>NUCLEOTIDE SEQUENCE</scope>
    <source>
        <strain evidence="2">Volc-1</strain>
    </source>
</reference>
<feature type="compositionally biased region" description="Low complexity" evidence="1">
    <location>
        <begin position="159"/>
        <end position="169"/>
    </location>
</feature>
<keyword evidence="3" id="KW-1185">Reference proteome</keyword>
<dbReference type="AlphaFoldDB" id="A0A834K5M7"/>
<evidence type="ECO:0000313" key="2">
    <source>
        <dbReference type="EMBL" id="KAF7399867.1"/>
    </source>
</evidence>
<evidence type="ECO:0000256" key="1">
    <source>
        <dbReference type="SAM" id="MobiDB-lite"/>
    </source>
</evidence>